<dbReference type="Pfam" id="PF03717">
    <property type="entry name" value="PBP_dimer"/>
    <property type="match status" value="1"/>
</dbReference>
<evidence type="ECO:0000256" key="4">
    <source>
        <dbReference type="ARBA" id="ARBA00022618"/>
    </source>
</evidence>
<keyword evidence="4 16" id="KW-0132">Cell division</keyword>
<dbReference type="AlphaFoldDB" id="A0A7V7GU28"/>
<evidence type="ECO:0000256" key="14">
    <source>
        <dbReference type="ARBA" id="ARBA00023306"/>
    </source>
</evidence>
<dbReference type="GO" id="GO:0043093">
    <property type="term" value="P:FtsZ-dependent cytokinesis"/>
    <property type="evidence" value="ECO:0007669"/>
    <property type="project" value="UniProtKB-UniRule"/>
</dbReference>
<evidence type="ECO:0000256" key="11">
    <source>
        <dbReference type="ARBA" id="ARBA00022989"/>
    </source>
</evidence>
<feature type="active site" description="Acyl-ester intermediate" evidence="16">
    <location>
        <position position="294"/>
    </location>
</feature>
<name>A0A7V7GU28_9GAMM</name>
<dbReference type="GO" id="GO:0008360">
    <property type="term" value="P:regulation of cell shape"/>
    <property type="evidence" value="ECO:0007669"/>
    <property type="project" value="UniProtKB-KW"/>
</dbReference>
<evidence type="ECO:0000313" key="20">
    <source>
        <dbReference type="Proteomes" id="UP000463138"/>
    </source>
</evidence>
<comment type="catalytic activity">
    <reaction evidence="16">
        <text>Preferential cleavage: (Ac)2-L-Lys-D-Ala-|-D-Ala. Also transpeptidation of peptidyl-alanyl moieties that are N-acyl substituents of D-alanine.</text>
        <dbReference type="EC" id="3.4.16.4"/>
    </reaction>
</comment>
<dbReference type="OrthoDB" id="9789078at2"/>
<evidence type="ECO:0000256" key="3">
    <source>
        <dbReference type="ARBA" id="ARBA00022519"/>
    </source>
</evidence>
<organism evidence="19 20">
    <name type="scientific">Halopseudomonas laoshanensis</name>
    <dbReference type="NCBI Taxonomy" id="2268758"/>
    <lineage>
        <taxon>Bacteria</taxon>
        <taxon>Pseudomonadati</taxon>
        <taxon>Pseudomonadota</taxon>
        <taxon>Gammaproteobacteria</taxon>
        <taxon>Pseudomonadales</taxon>
        <taxon>Pseudomonadaceae</taxon>
        <taxon>Halopseudomonas</taxon>
    </lineage>
</organism>
<evidence type="ECO:0000256" key="15">
    <source>
        <dbReference type="ARBA" id="ARBA00023316"/>
    </source>
</evidence>
<dbReference type="GO" id="GO:0006508">
    <property type="term" value="P:proteolysis"/>
    <property type="evidence" value="ECO:0007669"/>
    <property type="project" value="UniProtKB-KW"/>
</dbReference>
<evidence type="ECO:0000256" key="10">
    <source>
        <dbReference type="ARBA" id="ARBA00022984"/>
    </source>
</evidence>
<dbReference type="UniPathway" id="UPA00219"/>
<evidence type="ECO:0000313" key="19">
    <source>
        <dbReference type="EMBL" id="KAA0694973.1"/>
    </source>
</evidence>
<dbReference type="EMBL" id="QOVF01000002">
    <property type="protein sequence ID" value="KAA0694973.1"/>
    <property type="molecule type" value="Genomic_DNA"/>
</dbReference>
<dbReference type="Proteomes" id="UP000463138">
    <property type="component" value="Unassembled WGS sequence"/>
</dbReference>
<dbReference type="InterPro" id="IPR012338">
    <property type="entry name" value="Beta-lactam/transpept-like"/>
</dbReference>
<dbReference type="InterPro" id="IPR036138">
    <property type="entry name" value="PBP_dimer_sf"/>
</dbReference>
<dbReference type="RefSeq" id="WP_149332348.1">
    <property type="nucleotide sequence ID" value="NZ_QOVF01000002.1"/>
</dbReference>
<dbReference type="Gene3D" id="3.40.710.10">
    <property type="entry name" value="DD-peptidase/beta-lactamase superfamily"/>
    <property type="match status" value="1"/>
</dbReference>
<dbReference type="GO" id="GO:0009252">
    <property type="term" value="P:peptidoglycan biosynthetic process"/>
    <property type="evidence" value="ECO:0007669"/>
    <property type="project" value="UniProtKB-UniRule"/>
</dbReference>
<evidence type="ECO:0000259" key="17">
    <source>
        <dbReference type="Pfam" id="PF00905"/>
    </source>
</evidence>
<dbReference type="InterPro" id="IPR050515">
    <property type="entry name" value="Beta-lactam/transpept"/>
</dbReference>
<dbReference type="GO" id="GO:0005886">
    <property type="term" value="C:plasma membrane"/>
    <property type="evidence" value="ECO:0007669"/>
    <property type="project" value="UniProtKB-UniRule"/>
</dbReference>
<evidence type="ECO:0000256" key="1">
    <source>
        <dbReference type="ARBA" id="ARBA00004370"/>
    </source>
</evidence>
<dbReference type="HAMAP" id="MF_02080">
    <property type="entry name" value="FtsI_transpept"/>
    <property type="match status" value="1"/>
</dbReference>
<comment type="caution">
    <text evidence="19">The sequence shown here is derived from an EMBL/GenBank/DDBJ whole genome shotgun (WGS) entry which is preliminary data.</text>
</comment>
<keyword evidence="20" id="KW-1185">Reference proteome</keyword>
<dbReference type="GO" id="GO:0008955">
    <property type="term" value="F:peptidoglycan glycosyltransferase activity"/>
    <property type="evidence" value="ECO:0007669"/>
    <property type="project" value="InterPro"/>
</dbReference>
<keyword evidence="14 16" id="KW-0131">Cell cycle</keyword>
<dbReference type="PANTHER" id="PTHR30627:SF1">
    <property type="entry name" value="PEPTIDOGLYCAN D,D-TRANSPEPTIDASE FTSI"/>
    <property type="match status" value="1"/>
</dbReference>
<feature type="domain" description="Penicillin-binding protein transpeptidase" evidence="17">
    <location>
        <begin position="247"/>
        <end position="544"/>
    </location>
</feature>
<dbReference type="InterPro" id="IPR005311">
    <property type="entry name" value="PBP_dimer"/>
</dbReference>
<keyword evidence="15 16" id="KW-0961">Cell wall biogenesis/degradation</keyword>
<comment type="similarity">
    <text evidence="16">Belongs to the transpeptidase family. FtsI subfamily.</text>
</comment>
<keyword evidence="13 16" id="KW-0717">Septation</keyword>
<dbReference type="SUPFAM" id="SSF56601">
    <property type="entry name" value="beta-lactamase/transpeptidase-like"/>
    <property type="match status" value="1"/>
</dbReference>
<comment type="subcellular location">
    <subcellularLocation>
        <location evidence="1">Membrane</location>
    </subcellularLocation>
</comment>
<proteinExistence type="inferred from homology"/>
<evidence type="ECO:0000256" key="6">
    <source>
        <dbReference type="ARBA" id="ARBA00022670"/>
    </source>
</evidence>
<keyword evidence="8 16" id="KW-0378">Hydrolase</keyword>
<dbReference type="GO" id="GO:0008658">
    <property type="term" value="F:penicillin binding"/>
    <property type="evidence" value="ECO:0007669"/>
    <property type="project" value="InterPro"/>
</dbReference>
<comment type="pathway">
    <text evidence="16">Cell wall biogenesis; peptidoglycan biosynthesis.</text>
</comment>
<keyword evidence="11 16" id="KW-1133">Transmembrane helix</keyword>
<accession>A0A7V7GU28</accession>
<keyword evidence="9 16" id="KW-0133">Cell shape</keyword>
<dbReference type="Pfam" id="PF00905">
    <property type="entry name" value="Transpeptidase"/>
    <property type="match status" value="1"/>
</dbReference>
<evidence type="ECO:0000256" key="12">
    <source>
        <dbReference type="ARBA" id="ARBA00023136"/>
    </source>
</evidence>
<dbReference type="EC" id="3.4.16.4" evidence="16"/>
<keyword evidence="6 16" id="KW-0645">Protease</keyword>
<evidence type="ECO:0000256" key="5">
    <source>
        <dbReference type="ARBA" id="ARBA00022645"/>
    </source>
</evidence>
<comment type="function">
    <text evidence="16">Catalyzes cross-linking of the peptidoglycan cell wall at the division septum.</text>
</comment>
<keyword evidence="5 16" id="KW-0121">Carboxypeptidase</keyword>
<gene>
    <name evidence="16" type="primary">ftsI</name>
    <name evidence="19" type="ORF">DT594_08880</name>
</gene>
<evidence type="ECO:0000256" key="8">
    <source>
        <dbReference type="ARBA" id="ARBA00022801"/>
    </source>
</evidence>
<evidence type="ECO:0000256" key="2">
    <source>
        <dbReference type="ARBA" id="ARBA00022475"/>
    </source>
</evidence>
<dbReference type="InterPro" id="IPR037532">
    <property type="entry name" value="FtsI_transpept"/>
</dbReference>
<reference evidence="19 20" key="1">
    <citation type="submission" date="2018-07" db="EMBL/GenBank/DDBJ databases">
        <title>Pseudomonas laoshanensis sp. nov., isolated from soil.</title>
        <authorList>
            <person name="Sun J."/>
            <person name="Yu L."/>
            <person name="Wang M."/>
            <person name="Zhang C."/>
        </authorList>
    </citation>
    <scope>NUCLEOTIDE SEQUENCE [LARGE SCALE GENOMIC DNA]</scope>
    <source>
        <strain evidence="19 20">Y22</strain>
    </source>
</reference>
<sequence length="577" mass="63030">MMKFKPSLTLPPWRFLVVIGVLAICCVAISWRIVELHVLDDGFLKGEGDKRSVRHTVIPAHRGLITDRHGEPMAVSTPVLTLWANPTQLIGHEARWPELARALGTDPATFAERLKANASREFIYLRRHMTPQDGEKVVALKIPGVYSIEEYRRFYPTGEVAAHLVGFTNVDEAGQEGLELTYNDWLQGVPGKRQVLQDRRGRLIKDVQVVSNARPGNDLAMSLDLRLQYIAHRELREALKQFGAKAGSAVLVDIRTGEILAMANHPSYNPNNRSNLKPDMMRNRALIDVFEPGSPIKSFTVAAGLMSGRYQPTTVMDTRPGTMRVATMTVRDFRNYGMLDLSGVILKSSNVGVVKIALDIGAESIYQLLHQLGFGEYTGLGFPGESTGSLPARRRWPPVETATLSYGYGLSVTATQLAQAYATLANNGRRLPLSLLKVDQPQMGEQILPEDVSKQLLTMLRGVVDGEGGTGSRARVPGYQVGGKTGTVHKSIAGGYAKDRYRSVFAGIAPISNPRFAAVVVIDEPSKGDYYGGLVAAPVFGEIMSGALRLMNVTPDDLPALQQVELPPAKPEEGSRG</sequence>
<evidence type="ECO:0000256" key="16">
    <source>
        <dbReference type="HAMAP-Rule" id="MF_02080"/>
    </source>
</evidence>
<evidence type="ECO:0000256" key="7">
    <source>
        <dbReference type="ARBA" id="ARBA00022692"/>
    </source>
</evidence>
<keyword evidence="3 16" id="KW-0997">Cell inner membrane</keyword>
<dbReference type="Gene3D" id="3.30.450.330">
    <property type="match status" value="1"/>
</dbReference>
<protein>
    <recommendedName>
        <fullName evidence="16">Peptidoglycan D,D-transpeptidase FtsI</fullName>
        <ecNumber evidence="16">3.4.16.4</ecNumber>
    </recommendedName>
    <alternativeName>
        <fullName evidence="16">Penicillin-binding protein 3</fullName>
        <shortName evidence="16">PBP-3</shortName>
    </alternativeName>
</protein>
<dbReference type="SUPFAM" id="SSF56519">
    <property type="entry name" value="Penicillin binding protein dimerisation domain"/>
    <property type="match status" value="1"/>
</dbReference>
<evidence type="ECO:0000259" key="18">
    <source>
        <dbReference type="Pfam" id="PF03717"/>
    </source>
</evidence>
<dbReference type="GO" id="GO:0000917">
    <property type="term" value="P:division septum assembly"/>
    <property type="evidence" value="ECO:0007669"/>
    <property type="project" value="UniProtKB-KW"/>
</dbReference>
<dbReference type="GO" id="GO:0071555">
    <property type="term" value="P:cell wall organization"/>
    <property type="evidence" value="ECO:0007669"/>
    <property type="project" value="UniProtKB-KW"/>
</dbReference>
<keyword evidence="10 16" id="KW-0573">Peptidoglycan synthesis</keyword>
<dbReference type="Gene3D" id="3.90.1310.10">
    <property type="entry name" value="Penicillin-binding protein 2a (Domain 2)"/>
    <property type="match status" value="1"/>
</dbReference>
<dbReference type="PANTHER" id="PTHR30627">
    <property type="entry name" value="PEPTIDOGLYCAN D,D-TRANSPEPTIDASE"/>
    <property type="match status" value="1"/>
</dbReference>
<dbReference type="InterPro" id="IPR001460">
    <property type="entry name" value="PCN-bd_Tpept"/>
</dbReference>
<dbReference type="GO" id="GO:0009002">
    <property type="term" value="F:serine-type D-Ala-D-Ala carboxypeptidase activity"/>
    <property type="evidence" value="ECO:0007669"/>
    <property type="project" value="UniProtKB-UniRule"/>
</dbReference>
<feature type="domain" description="Penicillin-binding protein dimerisation" evidence="18">
    <location>
        <begin position="58"/>
        <end position="206"/>
    </location>
</feature>
<keyword evidence="2 16" id="KW-1003">Cell membrane</keyword>
<evidence type="ECO:0000256" key="13">
    <source>
        <dbReference type="ARBA" id="ARBA00023210"/>
    </source>
</evidence>
<keyword evidence="12 16" id="KW-0472">Membrane</keyword>
<evidence type="ECO:0000256" key="9">
    <source>
        <dbReference type="ARBA" id="ARBA00022960"/>
    </source>
</evidence>
<keyword evidence="7 16" id="KW-0812">Transmembrane</keyword>